<dbReference type="AlphaFoldDB" id="A0A8X8C0T3"/>
<accession>A0A8X8C0T3</accession>
<dbReference type="EMBL" id="JAAWWB010000032">
    <property type="protein sequence ID" value="KAG6744306.1"/>
    <property type="molecule type" value="Genomic_DNA"/>
</dbReference>
<evidence type="ECO:0000313" key="1">
    <source>
        <dbReference type="EMBL" id="KAG6744306.1"/>
    </source>
</evidence>
<gene>
    <name evidence="1" type="ORF">POTOM_053025</name>
</gene>
<proteinExistence type="predicted"/>
<organism evidence="1 2">
    <name type="scientific">Populus tomentosa</name>
    <name type="common">Chinese white poplar</name>
    <dbReference type="NCBI Taxonomy" id="118781"/>
    <lineage>
        <taxon>Eukaryota</taxon>
        <taxon>Viridiplantae</taxon>
        <taxon>Streptophyta</taxon>
        <taxon>Embryophyta</taxon>
        <taxon>Tracheophyta</taxon>
        <taxon>Spermatophyta</taxon>
        <taxon>Magnoliopsida</taxon>
        <taxon>eudicotyledons</taxon>
        <taxon>Gunneridae</taxon>
        <taxon>Pentapetalae</taxon>
        <taxon>rosids</taxon>
        <taxon>fabids</taxon>
        <taxon>Malpighiales</taxon>
        <taxon>Salicaceae</taxon>
        <taxon>Saliceae</taxon>
        <taxon>Populus</taxon>
    </lineage>
</organism>
<name>A0A8X8C0T3_POPTO</name>
<protein>
    <submittedName>
        <fullName evidence="1">Uncharacterized protein</fullName>
    </submittedName>
</protein>
<evidence type="ECO:0000313" key="2">
    <source>
        <dbReference type="Proteomes" id="UP000886885"/>
    </source>
</evidence>
<reference evidence="1" key="1">
    <citation type="journal article" date="2020" name="bioRxiv">
        <title>Hybrid origin of Populus tomentosa Carr. identified through genome sequencing and phylogenomic analysis.</title>
        <authorList>
            <person name="An X."/>
            <person name="Gao K."/>
            <person name="Chen Z."/>
            <person name="Li J."/>
            <person name="Yang X."/>
            <person name="Yang X."/>
            <person name="Zhou J."/>
            <person name="Guo T."/>
            <person name="Zhao T."/>
            <person name="Huang S."/>
            <person name="Miao D."/>
            <person name="Khan W.U."/>
            <person name="Rao P."/>
            <person name="Ye M."/>
            <person name="Lei B."/>
            <person name="Liao W."/>
            <person name="Wang J."/>
            <person name="Ji L."/>
            <person name="Li Y."/>
            <person name="Guo B."/>
            <person name="Mustafa N.S."/>
            <person name="Li S."/>
            <person name="Yun Q."/>
            <person name="Keller S.R."/>
            <person name="Mao J."/>
            <person name="Zhang R."/>
            <person name="Strauss S.H."/>
        </authorList>
    </citation>
    <scope>NUCLEOTIDE SEQUENCE</scope>
    <source>
        <strain evidence="1">GM15</strain>
        <tissue evidence="1">Leaf</tissue>
    </source>
</reference>
<dbReference type="Proteomes" id="UP000886885">
    <property type="component" value="Chromosome 16D"/>
</dbReference>
<sequence>MMLICSLFCRVPTLDGMVPPSKASNLLAPKLEVGIPILAFNKLTCKPEMILSFSFGRMKSDWESCV</sequence>
<keyword evidence="2" id="KW-1185">Reference proteome</keyword>
<comment type="caution">
    <text evidence="1">The sequence shown here is derived from an EMBL/GenBank/DDBJ whole genome shotgun (WGS) entry which is preliminary data.</text>
</comment>